<evidence type="ECO:0000313" key="6">
    <source>
        <dbReference type="Ensembl" id="ENSPKIP00000038881.1"/>
    </source>
</evidence>
<dbReference type="Proteomes" id="UP000261540">
    <property type="component" value="Unplaced"/>
</dbReference>
<proteinExistence type="predicted"/>
<keyword evidence="2 5" id="KW-0812">Transmembrane</keyword>
<evidence type="ECO:0000256" key="4">
    <source>
        <dbReference type="ARBA" id="ARBA00023136"/>
    </source>
</evidence>
<dbReference type="KEGG" id="pki:111838494"/>
<reference evidence="6" key="1">
    <citation type="submission" date="2025-08" db="UniProtKB">
        <authorList>
            <consortium name="Ensembl"/>
        </authorList>
    </citation>
    <scope>IDENTIFICATION</scope>
</reference>
<dbReference type="Gene3D" id="1.20.140.150">
    <property type="match status" value="1"/>
</dbReference>
<evidence type="ECO:0000256" key="5">
    <source>
        <dbReference type="SAM" id="Phobius"/>
    </source>
</evidence>
<name>A0A3B3T9A1_9TELE</name>
<keyword evidence="7" id="KW-1185">Reference proteome</keyword>
<feature type="transmembrane region" description="Helical" evidence="5">
    <location>
        <begin position="120"/>
        <end position="143"/>
    </location>
</feature>
<reference evidence="6" key="2">
    <citation type="submission" date="2025-09" db="UniProtKB">
        <authorList>
            <consortium name="Ensembl"/>
        </authorList>
    </citation>
    <scope>IDENTIFICATION</scope>
</reference>
<sequence>MMVDNRYATALVIGSVLSLLATVYLSVAVGTPYWYQYSSPQNNSGEMPSHDVDSEKTFMEKLYQSSGTLGLWWYCIQGPGSTGSCRSYTLQQQLTSKYNDPVSTASEEDLLRTYLWRCQFVLPLVSLGLVSLAALIGLCSCLCRSLTPTLFVGVLHLLAGLCSLAATCCFLVGLRLLHKLLVVPEEVEGSLGWSLYLALASSPLHMMAGALLMWASGSHRKNYRRMTAYRIA</sequence>
<dbReference type="Pfam" id="PF13903">
    <property type="entry name" value="Claudin_2"/>
    <property type="match status" value="1"/>
</dbReference>
<evidence type="ECO:0000313" key="7">
    <source>
        <dbReference type="Proteomes" id="UP000261540"/>
    </source>
</evidence>
<dbReference type="OrthoDB" id="9885915at2759"/>
<organism evidence="6 7">
    <name type="scientific">Paramormyrops kingsleyae</name>
    <dbReference type="NCBI Taxonomy" id="1676925"/>
    <lineage>
        <taxon>Eukaryota</taxon>
        <taxon>Metazoa</taxon>
        <taxon>Chordata</taxon>
        <taxon>Craniata</taxon>
        <taxon>Vertebrata</taxon>
        <taxon>Euteleostomi</taxon>
        <taxon>Actinopterygii</taxon>
        <taxon>Neopterygii</taxon>
        <taxon>Teleostei</taxon>
        <taxon>Osteoglossocephala</taxon>
        <taxon>Osteoglossomorpha</taxon>
        <taxon>Osteoglossiformes</taxon>
        <taxon>Mormyridae</taxon>
        <taxon>Paramormyrops</taxon>
    </lineage>
</organism>
<dbReference type="PRINTS" id="PR01077">
    <property type="entry name" value="CLAUDIN"/>
</dbReference>
<dbReference type="AlphaFoldDB" id="A0A3B3T9A1"/>
<dbReference type="PANTHER" id="PTHR14347:SF3">
    <property type="entry name" value="CLAUDIN DOMAIN-CONTAINING PROTEIN 1"/>
    <property type="match status" value="1"/>
</dbReference>
<dbReference type="PANTHER" id="PTHR14347">
    <property type="entry name" value="CLAUDIN DOMAIN-CONTAINING PROTEIN 1"/>
    <property type="match status" value="1"/>
</dbReference>
<dbReference type="InterPro" id="IPR042356">
    <property type="entry name" value="CLDN1"/>
</dbReference>
<dbReference type="Ensembl" id="ENSPKIT00000019877.1">
    <property type="protein sequence ID" value="ENSPKIP00000038881.1"/>
    <property type="gene ID" value="ENSPKIG00000016474.1"/>
</dbReference>
<evidence type="ECO:0000256" key="1">
    <source>
        <dbReference type="ARBA" id="ARBA00004141"/>
    </source>
</evidence>
<dbReference type="GO" id="GO:0016020">
    <property type="term" value="C:membrane"/>
    <property type="evidence" value="ECO:0007669"/>
    <property type="project" value="UniProtKB-SubCell"/>
</dbReference>
<keyword evidence="4 5" id="KW-0472">Membrane</keyword>
<feature type="transmembrane region" description="Helical" evidence="5">
    <location>
        <begin position="150"/>
        <end position="173"/>
    </location>
</feature>
<protein>
    <submittedName>
        <fullName evidence="6">Claudin domain containing 1b</fullName>
    </submittedName>
</protein>
<dbReference type="GeneTree" id="ENSGT00390000002596"/>
<comment type="subcellular location">
    <subcellularLocation>
        <location evidence="1">Membrane</location>
        <topology evidence="1">Multi-pass membrane protein</topology>
    </subcellularLocation>
</comment>
<evidence type="ECO:0000256" key="3">
    <source>
        <dbReference type="ARBA" id="ARBA00022989"/>
    </source>
</evidence>
<evidence type="ECO:0000256" key="2">
    <source>
        <dbReference type="ARBA" id="ARBA00022692"/>
    </source>
</evidence>
<accession>A0A3B3T9A1</accession>
<keyword evidence="3 5" id="KW-1133">Transmembrane helix</keyword>
<feature type="transmembrane region" description="Helical" evidence="5">
    <location>
        <begin position="193"/>
        <end position="215"/>
    </location>
</feature>
<dbReference type="CTD" id="554386"/>
<dbReference type="InterPro" id="IPR004031">
    <property type="entry name" value="PMP22/EMP/MP20/Claudin"/>
</dbReference>